<reference evidence="6" key="1">
    <citation type="submission" date="2017-09" db="EMBL/GenBank/DDBJ databases">
        <title>Contemporary evolution of a Lepidopteran species, Heliothis virescens, in response to modern agricultural practices.</title>
        <authorList>
            <person name="Fritz M.L."/>
            <person name="Deyonke A.M."/>
            <person name="Papanicolaou A."/>
            <person name="Micinski S."/>
            <person name="Westbrook J."/>
            <person name="Gould F."/>
        </authorList>
    </citation>
    <scope>NUCLEOTIDE SEQUENCE [LARGE SCALE GENOMIC DNA]</scope>
    <source>
        <strain evidence="6">HvINT-</strain>
        <tissue evidence="6">Whole body</tissue>
    </source>
</reference>
<evidence type="ECO:0000259" key="4">
    <source>
        <dbReference type="Pfam" id="PF14701"/>
    </source>
</evidence>
<evidence type="ECO:0008006" key="7">
    <source>
        <dbReference type="Google" id="ProtNLM"/>
    </source>
</evidence>
<dbReference type="Gene3D" id="3.20.20.80">
    <property type="entry name" value="Glycosidases"/>
    <property type="match status" value="2"/>
</dbReference>
<feature type="compositionally biased region" description="Low complexity" evidence="2">
    <location>
        <begin position="780"/>
        <end position="794"/>
    </location>
</feature>
<name>A0A2A4JG90_HELVI</name>
<dbReference type="GO" id="GO:0004135">
    <property type="term" value="F:amylo-alpha-1,6-glucosidase activity"/>
    <property type="evidence" value="ECO:0007669"/>
    <property type="project" value="InterPro"/>
</dbReference>
<dbReference type="Pfam" id="PF14702">
    <property type="entry name" value="hGDE_central"/>
    <property type="match status" value="1"/>
</dbReference>
<evidence type="ECO:0000313" key="6">
    <source>
        <dbReference type="EMBL" id="PCG70412.1"/>
    </source>
</evidence>
<protein>
    <recommendedName>
        <fullName evidence="7">Glycogen debranching enzyme glucanotransferase domain-containing protein</fullName>
    </recommendedName>
</protein>
<dbReference type="InterPro" id="IPR032792">
    <property type="entry name" value="AGL_glucanoTrfase"/>
</dbReference>
<dbReference type="FunFam" id="3.20.20.80:FF:000070">
    <property type="entry name" value="GDB1p Glycogen debranching enzyme"/>
    <property type="match status" value="1"/>
</dbReference>
<feature type="domain" description="Glycogen debranching enzyme glucanotransferase" evidence="4">
    <location>
        <begin position="29"/>
        <end position="466"/>
    </location>
</feature>
<dbReference type="Pfam" id="PF14701">
    <property type="entry name" value="hDGE_amylase"/>
    <property type="match status" value="1"/>
</dbReference>
<dbReference type="EMBL" id="NWSH01001690">
    <property type="protein sequence ID" value="PCG70412.1"/>
    <property type="molecule type" value="Genomic_DNA"/>
</dbReference>
<dbReference type="InterPro" id="IPR017853">
    <property type="entry name" value="GH"/>
</dbReference>
<feature type="coiled-coil region" evidence="1">
    <location>
        <begin position="276"/>
        <end position="303"/>
    </location>
</feature>
<dbReference type="GO" id="GO:0005980">
    <property type="term" value="P:glycogen catabolic process"/>
    <property type="evidence" value="ECO:0007669"/>
    <property type="project" value="InterPro"/>
</dbReference>
<evidence type="ECO:0000256" key="3">
    <source>
        <dbReference type="SAM" id="Phobius"/>
    </source>
</evidence>
<dbReference type="PANTHER" id="PTHR10569:SF2">
    <property type="entry name" value="GLYCOGEN DEBRANCHING ENZYME"/>
    <property type="match status" value="1"/>
</dbReference>
<keyword evidence="3" id="KW-0472">Membrane</keyword>
<evidence type="ECO:0000256" key="2">
    <source>
        <dbReference type="SAM" id="MobiDB-lite"/>
    </source>
</evidence>
<evidence type="ECO:0000259" key="5">
    <source>
        <dbReference type="Pfam" id="PF14702"/>
    </source>
</evidence>
<keyword evidence="1" id="KW-0175">Coiled coil</keyword>
<dbReference type="GO" id="GO:0004134">
    <property type="term" value="F:4-alpha-glucanotransferase activity"/>
    <property type="evidence" value="ECO:0007669"/>
    <property type="project" value="InterPro"/>
</dbReference>
<feature type="region of interest" description="Disordered" evidence="2">
    <location>
        <begin position="780"/>
        <end position="800"/>
    </location>
</feature>
<keyword evidence="3" id="KW-1133">Transmembrane helix</keyword>
<gene>
    <name evidence="6" type="ORF">B5V51_3001</name>
</gene>
<feature type="transmembrane region" description="Helical" evidence="3">
    <location>
        <begin position="948"/>
        <end position="967"/>
    </location>
</feature>
<dbReference type="CDD" id="cd11327">
    <property type="entry name" value="AmyAc_Glg_debranch_2"/>
    <property type="match status" value="1"/>
</dbReference>
<dbReference type="AlphaFoldDB" id="A0A2A4JG90"/>
<evidence type="ECO:0000256" key="1">
    <source>
        <dbReference type="SAM" id="Coils"/>
    </source>
</evidence>
<dbReference type="PANTHER" id="PTHR10569">
    <property type="entry name" value="GLYCOGEN DEBRANCHING ENZYME"/>
    <property type="match status" value="1"/>
</dbReference>
<proteinExistence type="predicted"/>
<accession>A0A2A4JG90</accession>
<dbReference type="SUPFAM" id="SSF51445">
    <property type="entry name" value="(Trans)glycosidases"/>
    <property type="match status" value="1"/>
</dbReference>
<organism evidence="6">
    <name type="scientific">Heliothis virescens</name>
    <name type="common">Tobacco budworm moth</name>
    <dbReference type="NCBI Taxonomy" id="7102"/>
    <lineage>
        <taxon>Eukaryota</taxon>
        <taxon>Metazoa</taxon>
        <taxon>Ecdysozoa</taxon>
        <taxon>Arthropoda</taxon>
        <taxon>Hexapoda</taxon>
        <taxon>Insecta</taxon>
        <taxon>Pterygota</taxon>
        <taxon>Neoptera</taxon>
        <taxon>Endopterygota</taxon>
        <taxon>Lepidoptera</taxon>
        <taxon>Glossata</taxon>
        <taxon>Ditrysia</taxon>
        <taxon>Noctuoidea</taxon>
        <taxon>Noctuidae</taxon>
        <taxon>Heliothinae</taxon>
        <taxon>Heliothis</taxon>
    </lineage>
</organism>
<sequence>MNESAVGPQGSGWFHVAPTLRVGAGGRERVPLDGVMCQTVLSKCLGPLPRWESVLRVAHECGYNMLHFTPVQELGASRSSYSIANQLRLNPQFGAEPGREPTFADVENLVSKMRSEWKMLSICDIVLNHTANETAWLAEHPEATYNCGNCPHLRPAALLDALLARLSAGVARGEHEARGVARRVERADQLEALRALLLQALPELRLQELYCCDVAALLHDFYCLARNKVPAPAPGGAAAELRLLPDPQFRRLRATVDMDLALQLYNVYRAECYDEESRLKKCCEEMKRKLEELNEAAADTVRDHLRAAVDNVIAGVRYERLEADGPRVQEVSARHPLAPRYFTWACAVDSCSAAEAEAALYSDAGWHCMAHNGWVMDADPLQDFAARAAGARVYLRRELIAWGDSVKLRYGDRPDDCAFLWRHMREYVELTAELFDGVRLDNCHSTPLHVAEYMLDCARNVKPDLYVVAELFTNSDHVDNIFVNRLGITSLIREAQSAWDSHEQGRLLHRFGGRPLHAELAARGYSELYVDQLDGDVLAVTRHEPRERRSVLLVAHTAFRAPDPHAPPRQLKPLRFEGQLDEIMLEAFLRHKDYESEGGALRPPGEFTPHPRIINGLTDYELGLALGFNLRARLAFAHDCGRHARTVAACYGALARCWPSCALALARPAELCNAGGAYCADSCRTQAWRPATPRLRAARPAAWRACAPAAPPPRARAVRLAVQPAAAPRPPTVVYSDRYFRYGLPCARAASCGRRCARRPPGPRTCCACAAPRRASAARRAAAAGAGRGAARSATSRRGRAPCGAAHAVRAERPAFSECAAAERRRAGARWAGGRRRPACGPRLAPAGAVRARPGAGWPLPPPAEAARPQFALEEGGEWEAAPAKAWRLSANLAPAEADDKAESMALSRKVLNTERYNNGAQAVLYRRGGGAGGGAVGGRRMRATVRAMLALSSMFYALSFLAFYFLSLP</sequence>
<dbReference type="InterPro" id="IPR032788">
    <property type="entry name" value="AGL_central"/>
</dbReference>
<dbReference type="STRING" id="7102.A0A2A4JG90"/>
<feature type="domain" description="Glycogen debranching enzyme central" evidence="5">
    <location>
        <begin position="516"/>
        <end position="618"/>
    </location>
</feature>
<comment type="caution">
    <text evidence="6">The sequence shown here is derived from an EMBL/GenBank/DDBJ whole genome shotgun (WGS) entry which is preliminary data.</text>
</comment>
<keyword evidence="3" id="KW-0812">Transmembrane</keyword>
<dbReference type="InterPro" id="IPR010401">
    <property type="entry name" value="AGL/Gdb1"/>
</dbReference>